<feature type="domain" description="Ice-binding protein C-terminal" evidence="3">
    <location>
        <begin position="245"/>
        <end position="268"/>
    </location>
</feature>
<dbReference type="Proteomes" id="UP000811899">
    <property type="component" value="Unassembled WGS sequence"/>
</dbReference>
<evidence type="ECO:0000256" key="2">
    <source>
        <dbReference type="SAM" id="SignalP"/>
    </source>
</evidence>
<evidence type="ECO:0000259" key="3">
    <source>
        <dbReference type="Pfam" id="PF07589"/>
    </source>
</evidence>
<keyword evidence="2" id="KW-0732">Signal</keyword>
<gene>
    <name evidence="4" type="ORF">KI809_09130</name>
</gene>
<keyword evidence="5" id="KW-1185">Reference proteome</keyword>
<evidence type="ECO:0000313" key="5">
    <source>
        <dbReference type="Proteomes" id="UP000811899"/>
    </source>
</evidence>
<dbReference type="InterPro" id="IPR013424">
    <property type="entry name" value="Ice-binding_C"/>
</dbReference>
<reference evidence="4 5" key="1">
    <citation type="submission" date="2021-05" db="EMBL/GenBank/DDBJ databases">
        <title>The draft genome of Geobacter pelophilus DSM 12255.</title>
        <authorList>
            <person name="Xu Z."/>
            <person name="Masuda Y."/>
            <person name="Itoh H."/>
            <person name="Senoo K."/>
        </authorList>
    </citation>
    <scope>NUCLEOTIDE SEQUENCE [LARGE SCALE GENOMIC DNA]</scope>
    <source>
        <strain evidence="4 5">DSM 12255</strain>
    </source>
</reference>
<feature type="chain" id="PRO_5043509610" evidence="2">
    <location>
        <begin position="21"/>
        <end position="271"/>
    </location>
</feature>
<feature type="region of interest" description="Disordered" evidence="1">
    <location>
        <begin position="128"/>
        <end position="152"/>
    </location>
</feature>
<sequence>MKLPVLIATAVMAVSMSSLAQAEYYSTGGCGGGSHDKPECANKTTLIDMTYFNKSWTSDTAGSTTSNGDLLAQPHGYGGGNANILGKTGDFVNWTHQFAFNPQVKKDGIIDAWITLSLRDFETDLTKKDDDDHEEHHDHEKDNDGHDRNKKDRKEYKVNFKGKFDDSQCGTGSDTSNESAKLLLEGSNWITINDVDTGTKKFDVVLKGLYDGKFDVQLISTLNDFEIEWSKLEIDYCPETQPQSPVPEPSTMVLLSAGLLGVGMIRRRMKK</sequence>
<proteinExistence type="predicted"/>
<name>A0AAW4L4K2_9BACT</name>
<protein>
    <submittedName>
        <fullName evidence="4">PEP-CTERM sorting domain-containing protein</fullName>
    </submittedName>
</protein>
<dbReference type="NCBIfam" id="TIGR02595">
    <property type="entry name" value="PEP_CTERM"/>
    <property type="match status" value="1"/>
</dbReference>
<dbReference type="RefSeq" id="WP_214171235.1">
    <property type="nucleotide sequence ID" value="NZ_JAHCVJ010000003.1"/>
</dbReference>
<comment type="caution">
    <text evidence="4">The sequence shown here is derived from an EMBL/GenBank/DDBJ whole genome shotgun (WGS) entry which is preliminary data.</text>
</comment>
<organism evidence="4 5">
    <name type="scientific">Geoanaerobacter pelophilus</name>
    <dbReference type="NCBI Taxonomy" id="60036"/>
    <lineage>
        <taxon>Bacteria</taxon>
        <taxon>Pseudomonadati</taxon>
        <taxon>Thermodesulfobacteriota</taxon>
        <taxon>Desulfuromonadia</taxon>
        <taxon>Geobacterales</taxon>
        <taxon>Geobacteraceae</taxon>
        <taxon>Geoanaerobacter</taxon>
    </lineage>
</organism>
<evidence type="ECO:0000256" key="1">
    <source>
        <dbReference type="SAM" id="MobiDB-lite"/>
    </source>
</evidence>
<evidence type="ECO:0000313" key="4">
    <source>
        <dbReference type="EMBL" id="MBT0664460.1"/>
    </source>
</evidence>
<dbReference type="EMBL" id="JAHCVJ010000003">
    <property type="protein sequence ID" value="MBT0664460.1"/>
    <property type="molecule type" value="Genomic_DNA"/>
</dbReference>
<accession>A0AAW4L4K2</accession>
<dbReference type="Pfam" id="PF07589">
    <property type="entry name" value="PEP-CTERM"/>
    <property type="match status" value="1"/>
</dbReference>
<dbReference type="AlphaFoldDB" id="A0AAW4L4K2"/>
<feature type="signal peptide" evidence="2">
    <location>
        <begin position="1"/>
        <end position="20"/>
    </location>
</feature>